<keyword evidence="12 17" id="KW-0456">Lyase</keyword>
<dbReference type="InterPro" id="IPR029056">
    <property type="entry name" value="Ribokinase-like"/>
</dbReference>
<dbReference type="SUPFAM" id="SSF64153">
    <property type="entry name" value="YjeF N-terminal domain-like"/>
    <property type="match status" value="1"/>
</dbReference>
<evidence type="ECO:0000259" key="20">
    <source>
        <dbReference type="PROSITE" id="PS51383"/>
    </source>
</evidence>
<protein>
    <recommendedName>
        <fullName evidence="19">Bifunctional NAD(P)H-hydrate repair enzyme</fullName>
    </recommendedName>
    <alternativeName>
        <fullName evidence="19">Nicotinamide nucleotide repair protein</fullName>
    </alternativeName>
    <domain>
        <recommendedName>
            <fullName evidence="19">ADP-dependent (S)-NAD(P)H-hydrate dehydratase</fullName>
            <ecNumber evidence="19">4.2.1.136</ecNumber>
        </recommendedName>
        <alternativeName>
            <fullName evidence="19">ADP-dependent NAD(P)HX dehydratase</fullName>
        </alternativeName>
    </domain>
    <domain>
        <recommendedName>
            <fullName evidence="19">NAD(P)H-hydrate epimerase</fullName>
            <ecNumber evidence="19">5.1.99.6</ecNumber>
        </recommendedName>
    </domain>
</protein>
<comment type="cofactor">
    <cofactor evidence="17">
        <name>Mg(2+)</name>
        <dbReference type="ChEBI" id="CHEBI:18420"/>
    </cofactor>
</comment>
<evidence type="ECO:0000256" key="5">
    <source>
        <dbReference type="ARBA" id="ARBA00022723"/>
    </source>
</evidence>
<evidence type="ECO:0000256" key="8">
    <source>
        <dbReference type="ARBA" id="ARBA00022857"/>
    </source>
</evidence>
<gene>
    <name evidence="17" type="primary">nnrD</name>
    <name evidence="18" type="synonym">nnrE</name>
    <name evidence="22" type="ORF">GCM10008066_08360</name>
</gene>
<accession>A0A8J3F1U3</accession>
<dbReference type="Gene3D" id="3.40.50.10260">
    <property type="entry name" value="YjeF N-terminal domain"/>
    <property type="match status" value="1"/>
</dbReference>
<feature type="binding site" evidence="18">
    <location>
        <position position="127"/>
    </location>
    <ligand>
        <name>K(+)</name>
        <dbReference type="ChEBI" id="CHEBI:29103"/>
    </ligand>
</feature>
<feature type="binding site" evidence="17">
    <location>
        <position position="438"/>
    </location>
    <ligand>
        <name>AMP</name>
        <dbReference type="ChEBI" id="CHEBI:456215"/>
    </ligand>
</feature>
<evidence type="ECO:0000256" key="6">
    <source>
        <dbReference type="ARBA" id="ARBA00022741"/>
    </source>
</evidence>
<keyword evidence="9 18" id="KW-0630">Potassium</keyword>
<comment type="function">
    <text evidence="17">Catalyzes the dehydration of the S-form of NAD(P)HX at the expense of ADP, which is converted to AMP. Together with NAD(P)HX epimerase, which catalyzes the epimerization of the S- and R-forms, the enzyme allows the repair of both epimers of NAD(P)HX, a damaged form of NAD(P)H that is a result of enzymatic or heat-dependent hydration.</text>
</comment>
<evidence type="ECO:0000256" key="10">
    <source>
        <dbReference type="ARBA" id="ARBA00023027"/>
    </source>
</evidence>
<feature type="binding site" evidence="18">
    <location>
        <position position="62"/>
    </location>
    <ligand>
        <name>K(+)</name>
        <dbReference type="ChEBI" id="CHEBI:29103"/>
    </ligand>
</feature>
<evidence type="ECO:0000313" key="23">
    <source>
        <dbReference type="Proteomes" id="UP000642180"/>
    </source>
</evidence>
<keyword evidence="23" id="KW-1185">Reference proteome</keyword>
<keyword evidence="10 17" id="KW-0520">NAD</keyword>
<dbReference type="Pfam" id="PF03853">
    <property type="entry name" value="YjeF_N"/>
    <property type="match status" value="1"/>
</dbReference>
<evidence type="ECO:0000256" key="13">
    <source>
        <dbReference type="ARBA" id="ARBA00023268"/>
    </source>
</evidence>
<keyword evidence="8 17" id="KW-0521">NADP</keyword>
<keyword evidence="5 18" id="KW-0479">Metal-binding</keyword>
<dbReference type="NCBIfam" id="TIGR00197">
    <property type="entry name" value="yjeF_nterm"/>
    <property type="match status" value="1"/>
</dbReference>
<evidence type="ECO:0000256" key="1">
    <source>
        <dbReference type="ARBA" id="ARBA00000013"/>
    </source>
</evidence>
<dbReference type="Gene3D" id="3.40.1190.20">
    <property type="match status" value="1"/>
</dbReference>
<feature type="binding site" evidence="18">
    <location>
        <position position="164"/>
    </location>
    <ligand>
        <name>K(+)</name>
        <dbReference type="ChEBI" id="CHEBI:29103"/>
    </ligand>
</feature>
<evidence type="ECO:0000256" key="17">
    <source>
        <dbReference type="HAMAP-Rule" id="MF_01965"/>
    </source>
</evidence>
<evidence type="ECO:0000256" key="14">
    <source>
        <dbReference type="ARBA" id="ARBA00025153"/>
    </source>
</evidence>
<reference evidence="23" key="1">
    <citation type="journal article" date="2019" name="Int. J. Syst. Evol. Microbiol.">
        <title>The Global Catalogue of Microorganisms (GCM) 10K type strain sequencing project: providing services to taxonomists for standard genome sequencing and annotation.</title>
        <authorList>
            <consortium name="The Broad Institute Genomics Platform"/>
            <consortium name="The Broad Institute Genome Sequencing Center for Infectious Disease"/>
            <person name="Wu L."/>
            <person name="Ma J."/>
        </authorList>
    </citation>
    <scope>NUCLEOTIDE SEQUENCE [LARGE SCALE GENOMIC DNA]</scope>
    <source>
        <strain evidence="23">CCM 2767</strain>
    </source>
</reference>
<comment type="cofactor">
    <cofactor evidence="18 19">
        <name>K(+)</name>
        <dbReference type="ChEBI" id="CHEBI:29103"/>
    </cofactor>
    <text evidence="18 19">Binds 1 potassium ion per subunit.</text>
</comment>
<dbReference type="EC" id="5.1.99.6" evidence="19"/>
<feature type="binding site" evidence="18">
    <location>
        <begin position="131"/>
        <end position="137"/>
    </location>
    <ligand>
        <name>(6S)-NADPHX</name>
        <dbReference type="ChEBI" id="CHEBI:64076"/>
    </ligand>
</feature>
<evidence type="ECO:0000313" key="22">
    <source>
        <dbReference type="EMBL" id="GGI17314.1"/>
    </source>
</evidence>
<feature type="binding site" evidence="18">
    <location>
        <begin position="61"/>
        <end position="65"/>
    </location>
    <ligand>
        <name>(6S)-NADPHX</name>
        <dbReference type="ChEBI" id="CHEBI:64076"/>
    </ligand>
</feature>
<evidence type="ECO:0000256" key="11">
    <source>
        <dbReference type="ARBA" id="ARBA00023235"/>
    </source>
</evidence>
<proteinExistence type="inferred from homology"/>
<comment type="catalytic activity">
    <reaction evidence="15 17 19">
        <text>(6S)-NADHX + ADP = AMP + phosphate + NADH + H(+)</text>
        <dbReference type="Rhea" id="RHEA:32223"/>
        <dbReference type="ChEBI" id="CHEBI:15378"/>
        <dbReference type="ChEBI" id="CHEBI:43474"/>
        <dbReference type="ChEBI" id="CHEBI:57945"/>
        <dbReference type="ChEBI" id="CHEBI:64074"/>
        <dbReference type="ChEBI" id="CHEBI:456215"/>
        <dbReference type="ChEBI" id="CHEBI:456216"/>
        <dbReference type="EC" id="4.2.1.136"/>
    </reaction>
</comment>
<comment type="function">
    <text evidence="18">Catalyzes the epimerization of the S- and R-forms of NAD(P)HX, a damaged form of NAD(P)H that is a result of enzymatic or heat-dependent hydration. This is a prerequisite for the S-specific NAD(P)H-hydrate dehydratase to allow the repair of both epimers of NAD(P)HX.</text>
</comment>
<comment type="function">
    <text evidence="14 19">Bifunctional enzyme that catalyzes the epimerization of the S- and R-forms of NAD(P)HX and the dehydration of the S-form of NAD(P)HX at the expense of ADP, which is converted to AMP. This allows the repair of both epimers of NAD(P)HX, a damaged form of NAD(P)H that is a result of enzymatic or heat-dependent hydration.</text>
</comment>
<dbReference type="EC" id="4.2.1.136" evidence="19"/>
<feature type="binding site" evidence="17">
    <location>
        <begin position="409"/>
        <end position="413"/>
    </location>
    <ligand>
        <name>AMP</name>
        <dbReference type="ChEBI" id="CHEBI:456215"/>
    </ligand>
</feature>
<dbReference type="InterPro" id="IPR036652">
    <property type="entry name" value="YjeF_N_dom_sf"/>
</dbReference>
<evidence type="ECO:0000256" key="3">
    <source>
        <dbReference type="ARBA" id="ARBA00006001"/>
    </source>
</evidence>
<evidence type="ECO:0000256" key="2">
    <source>
        <dbReference type="ARBA" id="ARBA00000909"/>
    </source>
</evidence>
<comment type="catalytic activity">
    <reaction evidence="2 18 19">
        <text>(6R)-NADPHX = (6S)-NADPHX</text>
        <dbReference type="Rhea" id="RHEA:32227"/>
        <dbReference type="ChEBI" id="CHEBI:64076"/>
        <dbReference type="ChEBI" id="CHEBI:64077"/>
        <dbReference type="EC" id="5.1.99.6"/>
    </reaction>
</comment>
<keyword evidence="6 17" id="KW-0547">Nucleotide-binding</keyword>
<dbReference type="RefSeq" id="WP_188380008.1">
    <property type="nucleotide sequence ID" value="NZ_BMDI01000001.1"/>
</dbReference>
<dbReference type="SUPFAM" id="SSF53613">
    <property type="entry name" value="Ribokinase-like"/>
    <property type="match status" value="1"/>
</dbReference>
<evidence type="ECO:0000259" key="21">
    <source>
        <dbReference type="PROSITE" id="PS51385"/>
    </source>
</evidence>
<dbReference type="NCBIfam" id="TIGR00196">
    <property type="entry name" value="yjeF_cterm"/>
    <property type="match status" value="1"/>
</dbReference>
<feature type="binding site" evidence="17">
    <location>
        <position position="265"/>
    </location>
    <ligand>
        <name>(6S)-NADPHX</name>
        <dbReference type="ChEBI" id="CHEBI:64076"/>
    </ligand>
</feature>
<evidence type="ECO:0000256" key="16">
    <source>
        <dbReference type="ARBA" id="ARBA00049209"/>
    </source>
</evidence>
<feature type="binding site" evidence="18">
    <location>
        <position position="161"/>
    </location>
    <ligand>
        <name>(6S)-NADPHX</name>
        <dbReference type="ChEBI" id="CHEBI:64076"/>
    </ligand>
</feature>
<evidence type="ECO:0000256" key="4">
    <source>
        <dbReference type="ARBA" id="ARBA00009524"/>
    </source>
</evidence>
<dbReference type="HAMAP" id="MF_01966">
    <property type="entry name" value="NADHX_epimerase"/>
    <property type="match status" value="1"/>
</dbReference>
<organism evidence="22 23">
    <name type="scientific">Oxalicibacterium faecigallinarum</name>
    <dbReference type="NCBI Taxonomy" id="573741"/>
    <lineage>
        <taxon>Bacteria</taxon>
        <taxon>Pseudomonadati</taxon>
        <taxon>Pseudomonadota</taxon>
        <taxon>Betaproteobacteria</taxon>
        <taxon>Burkholderiales</taxon>
        <taxon>Oxalobacteraceae</taxon>
        <taxon>Oxalicibacterium</taxon>
    </lineage>
</organism>
<dbReference type="GO" id="GO:0052856">
    <property type="term" value="F:NAD(P)HX epimerase activity"/>
    <property type="evidence" value="ECO:0007669"/>
    <property type="project" value="UniProtKB-UniRule"/>
</dbReference>
<evidence type="ECO:0000256" key="18">
    <source>
        <dbReference type="HAMAP-Rule" id="MF_01966"/>
    </source>
</evidence>
<dbReference type="Pfam" id="PF01256">
    <property type="entry name" value="Carb_kinase"/>
    <property type="match status" value="1"/>
</dbReference>
<evidence type="ECO:0000256" key="7">
    <source>
        <dbReference type="ARBA" id="ARBA00022840"/>
    </source>
</evidence>
<keyword evidence="11 18" id="KW-0413">Isomerase</keyword>
<comment type="caution">
    <text evidence="22">The sequence shown here is derived from an EMBL/GenBank/DDBJ whole genome shotgun (WGS) entry which is preliminary data.</text>
</comment>
<comment type="similarity">
    <text evidence="3 19">In the N-terminal section; belongs to the NnrE/AIBP family.</text>
</comment>
<dbReference type="InterPro" id="IPR030677">
    <property type="entry name" value="Nnr"/>
</dbReference>
<keyword evidence="7 17" id="KW-0067">ATP-binding</keyword>
<dbReference type="PIRSF" id="PIRSF017184">
    <property type="entry name" value="Nnr"/>
    <property type="match status" value="1"/>
</dbReference>
<dbReference type="PROSITE" id="PS51385">
    <property type="entry name" value="YJEF_N"/>
    <property type="match status" value="1"/>
</dbReference>
<dbReference type="GO" id="GO:0005524">
    <property type="term" value="F:ATP binding"/>
    <property type="evidence" value="ECO:0007669"/>
    <property type="project" value="UniProtKB-UniRule"/>
</dbReference>
<evidence type="ECO:0000256" key="12">
    <source>
        <dbReference type="ARBA" id="ARBA00023239"/>
    </source>
</evidence>
<dbReference type="InterPro" id="IPR004443">
    <property type="entry name" value="YjeF_N_dom"/>
</dbReference>
<dbReference type="HAMAP" id="MF_01965">
    <property type="entry name" value="NADHX_dehydratase"/>
    <property type="match status" value="1"/>
</dbReference>
<evidence type="ECO:0000256" key="9">
    <source>
        <dbReference type="ARBA" id="ARBA00022958"/>
    </source>
</evidence>
<feature type="binding site" evidence="17">
    <location>
        <position position="319"/>
    </location>
    <ligand>
        <name>(6S)-NADPHX</name>
        <dbReference type="ChEBI" id="CHEBI:64076"/>
    </ligand>
</feature>
<dbReference type="EMBL" id="BMDI01000001">
    <property type="protein sequence ID" value="GGI17314.1"/>
    <property type="molecule type" value="Genomic_DNA"/>
</dbReference>
<sequence>MTLAHRLYTVGAIRRIEQSALRTLPPFTLMQRAGAASAALASELLQDLDAPKILIIAGPGNNGGDALEAAHLLSKTGDVTVVLTTAPGNLPTDAQTAWRHAQDSHVHWLAQDNQDQLKQTSWDLVIDGLFGIGLMRAVTENNAQLIRTINALHARYVLALDVPSGLDADTGNIVGLTSGCAIQATHTLTFIGNKAGLHTGDGPDHAGIVHVADLSLDPALLHTTRMQRTRIADFGNMLRARRQNTHKGSYGNAVIIGGAAGMLGAAILSARTAAKLGTGRVFLAMLDPHFSLDLQQPEIMCRAIDNMPSDAKTLVVGPGLGTARAAHDVLAKALQTNAALVLDADALNLLAMEMSLQKKLQGTRRPLILTPHPLEAARLLDCDTAAVQSDRVAAARTLASRLHAIVILKGAGSIIAKPDGEIMINPTGNPGLATAGAGDVLAGVCGALLAQDWPAWEAALAATWMHGHAADDLVEQGIGPIGLTASELIPAIRSTLNQLVNAHQPRQI</sequence>
<comment type="subunit">
    <text evidence="17">Homotetramer.</text>
</comment>
<feature type="binding site" evidence="17">
    <location>
        <position position="372"/>
    </location>
    <ligand>
        <name>(6S)-NADPHX</name>
        <dbReference type="ChEBI" id="CHEBI:64076"/>
    </ligand>
</feature>
<evidence type="ECO:0000256" key="15">
    <source>
        <dbReference type="ARBA" id="ARBA00048238"/>
    </source>
</evidence>
<keyword evidence="13" id="KW-0511">Multifunctional enzyme</keyword>
<dbReference type="GO" id="GO:0046496">
    <property type="term" value="P:nicotinamide nucleotide metabolic process"/>
    <property type="evidence" value="ECO:0007669"/>
    <property type="project" value="UniProtKB-UniRule"/>
</dbReference>
<dbReference type="InterPro" id="IPR000631">
    <property type="entry name" value="CARKD"/>
</dbReference>
<comment type="catalytic activity">
    <reaction evidence="16 17 19">
        <text>(6S)-NADPHX + ADP = AMP + phosphate + NADPH + H(+)</text>
        <dbReference type="Rhea" id="RHEA:32235"/>
        <dbReference type="ChEBI" id="CHEBI:15378"/>
        <dbReference type="ChEBI" id="CHEBI:43474"/>
        <dbReference type="ChEBI" id="CHEBI:57783"/>
        <dbReference type="ChEBI" id="CHEBI:64076"/>
        <dbReference type="ChEBI" id="CHEBI:456215"/>
        <dbReference type="ChEBI" id="CHEBI:456216"/>
        <dbReference type="EC" id="4.2.1.136"/>
    </reaction>
</comment>
<dbReference type="AlphaFoldDB" id="A0A8J3F1U3"/>
<name>A0A8J3F1U3_9BURK</name>
<dbReference type="Proteomes" id="UP000642180">
    <property type="component" value="Unassembled WGS sequence"/>
</dbReference>
<dbReference type="GO" id="GO:0052855">
    <property type="term" value="F:ADP-dependent NAD(P)H-hydrate dehydratase activity"/>
    <property type="evidence" value="ECO:0007669"/>
    <property type="project" value="UniProtKB-UniRule"/>
</dbReference>
<comment type="similarity">
    <text evidence="17">Belongs to the NnrD/CARKD family.</text>
</comment>
<comment type="catalytic activity">
    <reaction evidence="1 18 19">
        <text>(6R)-NADHX = (6S)-NADHX</text>
        <dbReference type="Rhea" id="RHEA:32215"/>
        <dbReference type="ChEBI" id="CHEBI:64074"/>
        <dbReference type="ChEBI" id="CHEBI:64075"/>
        <dbReference type="EC" id="5.1.99.6"/>
    </reaction>
</comment>
<dbReference type="PANTHER" id="PTHR12592:SF0">
    <property type="entry name" value="ATP-DEPENDENT (S)-NAD(P)H-HYDRATE DEHYDRATASE"/>
    <property type="match status" value="1"/>
</dbReference>
<comment type="similarity">
    <text evidence="18">Belongs to the NnrE/AIBP family.</text>
</comment>
<dbReference type="GO" id="GO:0110051">
    <property type="term" value="P:metabolite repair"/>
    <property type="evidence" value="ECO:0007669"/>
    <property type="project" value="TreeGrafter"/>
</dbReference>
<feature type="domain" description="YjeF C-terminal" evidence="20">
    <location>
        <begin position="230"/>
        <end position="499"/>
    </location>
</feature>
<feature type="binding site" evidence="17">
    <location>
        <position position="439"/>
    </location>
    <ligand>
        <name>(6S)-NADPHX</name>
        <dbReference type="ChEBI" id="CHEBI:64076"/>
    </ligand>
</feature>
<comment type="similarity">
    <text evidence="4 19">In the C-terminal section; belongs to the NnrD/CARKD family.</text>
</comment>
<evidence type="ECO:0000256" key="19">
    <source>
        <dbReference type="PIRNR" id="PIRNR017184"/>
    </source>
</evidence>
<feature type="domain" description="YjeF N-terminal" evidence="21">
    <location>
        <begin position="13"/>
        <end position="222"/>
    </location>
</feature>
<dbReference type="GO" id="GO:0046872">
    <property type="term" value="F:metal ion binding"/>
    <property type="evidence" value="ECO:0007669"/>
    <property type="project" value="UniProtKB-UniRule"/>
</dbReference>
<comment type="caution">
    <text evidence="18">Lacks conserved residue(s) required for the propagation of feature annotation.</text>
</comment>
<dbReference type="CDD" id="cd01171">
    <property type="entry name" value="YXKO-related"/>
    <property type="match status" value="1"/>
</dbReference>
<dbReference type="PROSITE" id="PS51383">
    <property type="entry name" value="YJEF_C_3"/>
    <property type="match status" value="1"/>
</dbReference>
<dbReference type="PANTHER" id="PTHR12592">
    <property type="entry name" value="ATP-DEPENDENT (S)-NAD(P)H-HYDRATE DEHYDRATASE FAMILY MEMBER"/>
    <property type="match status" value="1"/>
</dbReference>